<evidence type="ECO:0000313" key="13">
    <source>
        <dbReference type="Proteomes" id="UP000321224"/>
    </source>
</evidence>
<evidence type="ECO:0000313" key="12">
    <source>
        <dbReference type="Proteomes" id="UP000198717"/>
    </source>
</evidence>
<gene>
    <name evidence="10" type="ORF">MVI01_64580</name>
    <name evidence="11" type="ORF">SAMN04488504_108201</name>
</gene>
<keyword evidence="4 7" id="KW-1133">Transmembrane helix</keyword>
<keyword evidence="2" id="KW-1003">Cell membrane</keyword>
<feature type="transmembrane region" description="Helical" evidence="7">
    <location>
        <begin position="277"/>
        <end position="302"/>
    </location>
</feature>
<evidence type="ECO:0000256" key="7">
    <source>
        <dbReference type="SAM" id="Phobius"/>
    </source>
</evidence>
<sequence>MLLRERDMDTIRQDIRFGARLLLKSPTFTLVAMMTLALGIGASTAIFSVVNSIWLQPMRFPHEERLVMVWDSLPKAGVERSETSLATLEDWTAQAGVFEHVAGIVPRSLNMGGALQPERLQAFRVGAALFPALEARPSLGRAFSAEEDRVGGEAVVVLSDALWRRRFGGAPSVLGESVTLDGEPYTVVGVMPKSFDFPPGAEAWVPLAPTQAELDARGDRKVRVVGRLKPGFSVSMAEDALRVLAGQLAERYPDTDSERTVRLTSVREAYLGPLRPLLITLAGAVGFVLLIGCANVASLLLARAAARRRELAIRGALGASPTRLMVQALTESVLLSLLGGGLGILGALWGTHMIATMLPPGLAERLPGWQSIQVDGGALLFCVGLSAITGVLFGLAPAFQMSRQNPLEAMREGAGATAGRKSIRSALVTAEVALALMLVVGASLMLRSLYQLQGTSPGFAAERVFYFDVTLPETKYPTDAERVRFFHALQERLSSVPGAQAVSAASLPPISRRSQSSNIYLEGQPKPQPGQLPEASQRVISPGYFRTMGIPLHEGRDFNALDVEDSPRVAMINSALARRFWPGESPLGKRFFTGGTEPWEVIGVVGDVRTLWRGQVRSSVPEFYLPLAQAPRDAMVMMVTVGGTGAAASSLALALREGMASLDPEQPPPSPRPLEELIAESFGSRHLLAALLGFFACVALLLAAGGVYGIMAYSVTQRRTEIGVRMALGAREGSIFWLILSQALRLAGLGVIIGSVLALVLARGLSKLLFEVSPADPLVFLGTACVLLFVALVAGYVPAWRAARVPPSMAMREE</sequence>
<dbReference type="NCBIfam" id="TIGR03434">
    <property type="entry name" value="ADOP"/>
    <property type="match status" value="1"/>
</dbReference>
<proteinExistence type="inferred from homology"/>
<dbReference type="InterPro" id="IPR003838">
    <property type="entry name" value="ABC3_permease_C"/>
</dbReference>
<evidence type="ECO:0000256" key="4">
    <source>
        <dbReference type="ARBA" id="ARBA00022989"/>
    </source>
</evidence>
<feature type="domain" description="ABC3 transporter permease C-terminal" evidence="8">
    <location>
        <begin position="284"/>
        <end position="406"/>
    </location>
</feature>
<dbReference type="GO" id="GO:0005886">
    <property type="term" value="C:plasma membrane"/>
    <property type="evidence" value="ECO:0007669"/>
    <property type="project" value="UniProtKB-SubCell"/>
</dbReference>
<dbReference type="InterPro" id="IPR025857">
    <property type="entry name" value="MacB_PCD"/>
</dbReference>
<reference evidence="11 12" key="1">
    <citation type="submission" date="2016-10" db="EMBL/GenBank/DDBJ databases">
        <authorList>
            <person name="Varghese N."/>
            <person name="Submissions S."/>
        </authorList>
    </citation>
    <scope>NUCLEOTIDE SEQUENCE [LARGE SCALE GENOMIC DNA]</scope>
    <source>
        <strain evidence="11 12">DSM 2260</strain>
    </source>
</reference>
<comment type="caution">
    <text evidence="10">The sequence shown here is derived from an EMBL/GenBank/DDBJ whole genome shotgun (WGS) entry which is preliminary data.</text>
</comment>
<dbReference type="InterPro" id="IPR017800">
    <property type="entry name" value="ADOP"/>
</dbReference>
<feature type="transmembrane region" description="Helical" evidence="7">
    <location>
        <begin position="378"/>
        <end position="399"/>
    </location>
</feature>
<evidence type="ECO:0000259" key="8">
    <source>
        <dbReference type="Pfam" id="PF02687"/>
    </source>
</evidence>
<feature type="domain" description="MacB-like periplasmic core" evidence="9">
    <location>
        <begin position="29"/>
        <end position="242"/>
    </location>
</feature>
<dbReference type="Proteomes" id="UP000321224">
    <property type="component" value="Unassembled WGS sequence"/>
</dbReference>
<evidence type="ECO:0000256" key="1">
    <source>
        <dbReference type="ARBA" id="ARBA00004651"/>
    </source>
</evidence>
<evidence type="ECO:0000259" key="9">
    <source>
        <dbReference type="Pfam" id="PF12704"/>
    </source>
</evidence>
<feature type="transmembrane region" description="Helical" evidence="7">
    <location>
        <begin position="333"/>
        <end position="358"/>
    </location>
</feature>
<dbReference type="InterPro" id="IPR050250">
    <property type="entry name" value="Macrolide_Exporter_MacB"/>
</dbReference>
<dbReference type="AlphaFoldDB" id="A0A511HMQ0"/>
<dbReference type="EMBL" id="BJVY01000051">
    <property type="protein sequence ID" value="GEL74674.1"/>
    <property type="molecule type" value="Genomic_DNA"/>
</dbReference>
<feature type="domain" description="ABC3 transporter permease C-terminal" evidence="8">
    <location>
        <begin position="694"/>
        <end position="807"/>
    </location>
</feature>
<organism evidence="10 13">
    <name type="scientific">Myxococcus virescens</name>
    <dbReference type="NCBI Taxonomy" id="83456"/>
    <lineage>
        <taxon>Bacteria</taxon>
        <taxon>Pseudomonadati</taxon>
        <taxon>Myxococcota</taxon>
        <taxon>Myxococcia</taxon>
        <taxon>Myxococcales</taxon>
        <taxon>Cystobacterineae</taxon>
        <taxon>Myxococcaceae</taxon>
        <taxon>Myxococcus</taxon>
    </lineage>
</organism>
<dbReference type="GO" id="GO:0022857">
    <property type="term" value="F:transmembrane transporter activity"/>
    <property type="evidence" value="ECO:0007669"/>
    <property type="project" value="TreeGrafter"/>
</dbReference>
<dbReference type="Pfam" id="PF12704">
    <property type="entry name" value="MacB_PCD"/>
    <property type="match status" value="2"/>
</dbReference>
<name>A0A511HMQ0_9BACT</name>
<protein>
    <submittedName>
        <fullName evidence="11">Duplicated orphan permease</fullName>
    </submittedName>
</protein>
<evidence type="ECO:0000256" key="5">
    <source>
        <dbReference type="ARBA" id="ARBA00023136"/>
    </source>
</evidence>
<dbReference type="Proteomes" id="UP000198717">
    <property type="component" value="Unassembled WGS sequence"/>
</dbReference>
<keyword evidence="12" id="KW-1185">Reference proteome</keyword>
<keyword evidence="5 7" id="KW-0472">Membrane</keyword>
<accession>A0A511HMQ0</accession>
<feature type="transmembrane region" description="Helical" evidence="7">
    <location>
        <begin position="21"/>
        <end position="50"/>
    </location>
</feature>
<keyword evidence="3 7" id="KW-0812">Transmembrane</keyword>
<evidence type="ECO:0000256" key="2">
    <source>
        <dbReference type="ARBA" id="ARBA00022475"/>
    </source>
</evidence>
<reference evidence="10 13" key="2">
    <citation type="submission" date="2019-07" db="EMBL/GenBank/DDBJ databases">
        <title>Whole genome shotgun sequence of Myxococcus virescens NBRC 100334.</title>
        <authorList>
            <person name="Hosoyama A."/>
            <person name="Uohara A."/>
            <person name="Ohji S."/>
            <person name="Ichikawa N."/>
        </authorList>
    </citation>
    <scope>NUCLEOTIDE SEQUENCE [LARGE SCALE GENOMIC DNA]</scope>
    <source>
        <strain evidence="10 13">NBRC 100334</strain>
    </source>
</reference>
<evidence type="ECO:0000256" key="3">
    <source>
        <dbReference type="ARBA" id="ARBA00022692"/>
    </source>
</evidence>
<feature type="transmembrane region" description="Helical" evidence="7">
    <location>
        <begin position="687"/>
        <end position="714"/>
    </location>
</feature>
<dbReference type="PANTHER" id="PTHR30572:SF4">
    <property type="entry name" value="ABC TRANSPORTER PERMEASE YTRF"/>
    <property type="match status" value="1"/>
</dbReference>
<feature type="transmembrane region" description="Helical" evidence="7">
    <location>
        <begin position="426"/>
        <end position="446"/>
    </location>
</feature>
<evidence type="ECO:0000313" key="11">
    <source>
        <dbReference type="EMBL" id="SDE55353.1"/>
    </source>
</evidence>
<dbReference type="Pfam" id="PF02687">
    <property type="entry name" value="FtsX"/>
    <property type="match status" value="2"/>
</dbReference>
<feature type="transmembrane region" description="Helical" evidence="7">
    <location>
        <begin position="778"/>
        <end position="799"/>
    </location>
</feature>
<feature type="domain" description="MacB-like periplasmic core" evidence="9">
    <location>
        <begin position="506"/>
        <end position="639"/>
    </location>
</feature>
<dbReference type="EMBL" id="FNAJ01000008">
    <property type="protein sequence ID" value="SDE55353.1"/>
    <property type="molecule type" value="Genomic_DNA"/>
</dbReference>
<dbReference type="PANTHER" id="PTHR30572">
    <property type="entry name" value="MEMBRANE COMPONENT OF TRANSPORTER-RELATED"/>
    <property type="match status" value="1"/>
</dbReference>
<comment type="subcellular location">
    <subcellularLocation>
        <location evidence="1">Cell membrane</location>
        <topology evidence="1">Multi-pass membrane protein</topology>
    </subcellularLocation>
</comment>
<comment type="similarity">
    <text evidence="6">Belongs to the ABC-4 integral membrane protein family.</text>
</comment>
<evidence type="ECO:0000256" key="6">
    <source>
        <dbReference type="ARBA" id="ARBA00038076"/>
    </source>
</evidence>
<feature type="transmembrane region" description="Helical" evidence="7">
    <location>
        <begin position="735"/>
        <end position="758"/>
    </location>
</feature>
<evidence type="ECO:0000313" key="10">
    <source>
        <dbReference type="EMBL" id="GEL74674.1"/>
    </source>
</evidence>